<dbReference type="HOGENOM" id="CLU_3152392_0_0_9"/>
<comment type="caution">
    <text evidence="1">The sequence shown here is derived from an EMBL/GenBank/DDBJ whole genome shotgun (WGS) entry which is preliminary data.</text>
</comment>
<accession>S0KME6</accession>
<keyword evidence="2" id="KW-1185">Reference proteome</keyword>
<protein>
    <submittedName>
        <fullName evidence="1">Uncharacterized protein</fullName>
    </submittedName>
</protein>
<sequence length="48" mass="5715">MKQTKEEILARRIDKYKKSREKIIKNALSEVEPAKSKSIHFKFVRPTI</sequence>
<evidence type="ECO:0000313" key="2">
    <source>
        <dbReference type="Proteomes" id="UP000014127"/>
    </source>
</evidence>
<name>S0KME6_9ENTE</name>
<dbReference type="EMBL" id="AHYR01000005">
    <property type="protein sequence ID" value="EOT41213.1"/>
    <property type="molecule type" value="Genomic_DNA"/>
</dbReference>
<proteinExistence type="predicted"/>
<dbReference type="RefSeq" id="WP_016172557.1">
    <property type="nucleotide sequence ID" value="NZ_ASWK01000001.1"/>
</dbReference>
<organism evidence="1 2">
    <name type="scientific">Enterococcus dispar ATCC 51266</name>
    <dbReference type="NCBI Taxonomy" id="1139219"/>
    <lineage>
        <taxon>Bacteria</taxon>
        <taxon>Bacillati</taxon>
        <taxon>Bacillota</taxon>
        <taxon>Bacilli</taxon>
        <taxon>Lactobacillales</taxon>
        <taxon>Enterococcaceae</taxon>
        <taxon>Enterococcus</taxon>
    </lineage>
</organism>
<dbReference type="AlphaFoldDB" id="S0KME6"/>
<reference evidence="1 2" key="1">
    <citation type="submission" date="2013-03" db="EMBL/GenBank/DDBJ databases">
        <title>The Genome Sequence of Enterococcus dispar ATCC_51266 (Illumina only assembly).</title>
        <authorList>
            <consortium name="The Broad Institute Genomics Platform"/>
            <consortium name="The Broad Institute Genome Sequencing Center for Infectious Disease"/>
            <person name="Earl A."/>
            <person name="Russ C."/>
            <person name="Gilmore M."/>
            <person name="Surin D."/>
            <person name="Walker B."/>
            <person name="Young S."/>
            <person name="Zeng Q."/>
            <person name="Gargeya S."/>
            <person name="Fitzgerald M."/>
            <person name="Haas B."/>
            <person name="Abouelleil A."/>
            <person name="Allen A.W."/>
            <person name="Alvarado L."/>
            <person name="Arachchi H.M."/>
            <person name="Berlin A.M."/>
            <person name="Chapman S.B."/>
            <person name="Gainer-Dewar J."/>
            <person name="Goldberg J."/>
            <person name="Griggs A."/>
            <person name="Gujja S."/>
            <person name="Hansen M."/>
            <person name="Howarth C."/>
            <person name="Imamovic A."/>
            <person name="Ireland A."/>
            <person name="Larimer J."/>
            <person name="McCowan C."/>
            <person name="Murphy C."/>
            <person name="Pearson M."/>
            <person name="Poon T.W."/>
            <person name="Priest M."/>
            <person name="Roberts A."/>
            <person name="Saif S."/>
            <person name="Shea T."/>
            <person name="Sisk P."/>
            <person name="Sykes S."/>
            <person name="Wortman J."/>
            <person name="Nusbaum C."/>
            <person name="Birren B."/>
        </authorList>
    </citation>
    <scope>NUCLEOTIDE SEQUENCE [LARGE SCALE GENOMIC DNA]</scope>
    <source>
        <strain evidence="1 2">ATCC 51266</strain>
    </source>
</reference>
<gene>
    <name evidence="1" type="ORF">OMK_01383</name>
</gene>
<dbReference type="PATRIC" id="fig|1139219.3.peg.1344"/>
<evidence type="ECO:0000313" key="1">
    <source>
        <dbReference type="EMBL" id="EOT41213.1"/>
    </source>
</evidence>
<dbReference type="Proteomes" id="UP000014127">
    <property type="component" value="Unassembled WGS sequence"/>
</dbReference>